<dbReference type="CDD" id="cd17321">
    <property type="entry name" value="MFS_MMR_MDR_like"/>
    <property type="match status" value="1"/>
</dbReference>
<dbReference type="Pfam" id="PF07690">
    <property type="entry name" value="MFS_1"/>
    <property type="match status" value="1"/>
</dbReference>
<dbReference type="GO" id="GO:0022857">
    <property type="term" value="F:transmembrane transporter activity"/>
    <property type="evidence" value="ECO:0007669"/>
    <property type="project" value="InterPro"/>
</dbReference>
<proteinExistence type="predicted"/>
<dbReference type="InterPro" id="IPR020846">
    <property type="entry name" value="MFS_dom"/>
</dbReference>
<feature type="binding site" evidence="10">
    <location>
        <position position="43"/>
    </location>
    <ligand>
        <name>ATP</name>
        <dbReference type="ChEBI" id="CHEBI:30616"/>
    </ligand>
</feature>
<evidence type="ECO:0000256" key="4">
    <source>
        <dbReference type="ARBA" id="ARBA00022692"/>
    </source>
</evidence>
<keyword evidence="3" id="KW-1003">Cell membrane</keyword>
<feature type="compositionally biased region" description="Pro residues" evidence="11">
    <location>
        <begin position="340"/>
        <end position="365"/>
    </location>
</feature>
<evidence type="ECO:0000256" key="8">
    <source>
        <dbReference type="ARBA" id="ARBA00023136"/>
    </source>
</evidence>
<evidence type="ECO:0000313" key="15">
    <source>
        <dbReference type="EMBL" id="XDV62376.1"/>
    </source>
</evidence>
<feature type="transmembrane region" description="Helical" evidence="12">
    <location>
        <begin position="558"/>
        <end position="577"/>
    </location>
</feature>
<gene>
    <name evidence="15" type="ORF">AB5J51_05195</name>
</gene>
<dbReference type="SUPFAM" id="SSF56112">
    <property type="entry name" value="Protein kinase-like (PK-like)"/>
    <property type="match status" value="1"/>
</dbReference>
<organism evidence="15">
    <name type="scientific">Streptomyces sp. R33</name>
    <dbReference type="NCBI Taxonomy" id="3238629"/>
    <lineage>
        <taxon>Bacteria</taxon>
        <taxon>Bacillati</taxon>
        <taxon>Actinomycetota</taxon>
        <taxon>Actinomycetes</taxon>
        <taxon>Kitasatosporales</taxon>
        <taxon>Streptomycetaceae</taxon>
        <taxon>Streptomyces</taxon>
    </lineage>
</organism>
<dbReference type="InterPro" id="IPR011009">
    <property type="entry name" value="Kinase-like_dom_sf"/>
</dbReference>
<feature type="transmembrane region" description="Helical" evidence="12">
    <location>
        <begin position="628"/>
        <end position="651"/>
    </location>
</feature>
<dbReference type="InterPro" id="IPR036259">
    <property type="entry name" value="MFS_trans_sf"/>
</dbReference>
<feature type="region of interest" description="Disordered" evidence="11">
    <location>
        <begin position="313"/>
        <end position="366"/>
    </location>
</feature>
<dbReference type="PROSITE" id="PS50850">
    <property type="entry name" value="MFS"/>
    <property type="match status" value="1"/>
</dbReference>
<dbReference type="InterPro" id="IPR008271">
    <property type="entry name" value="Ser/Thr_kinase_AS"/>
</dbReference>
<dbReference type="Gene3D" id="3.30.200.20">
    <property type="entry name" value="Phosphorylase Kinase, domain 1"/>
    <property type="match status" value="1"/>
</dbReference>
<dbReference type="EMBL" id="CP165727">
    <property type="protein sequence ID" value="XDV62376.1"/>
    <property type="molecule type" value="Genomic_DNA"/>
</dbReference>
<feature type="transmembrane region" description="Helical" evidence="12">
    <location>
        <begin position="692"/>
        <end position="711"/>
    </location>
</feature>
<dbReference type="InterPro" id="IPR017441">
    <property type="entry name" value="Protein_kinase_ATP_BS"/>
</dbReference>
<keyword evidence="4 12" id="KW-0812">Transmembrane</keyword>
<feature type="transmembrane region" description="Helical" evidence="12">
    <location>
        <begin position="463"/>
        <end position="486"/>
    </location>
</feature>
<keyword evidence="6 10" id="KW-0067">ATP-binding</keyword>
<feature type="transmembrane region" description="Helical" evidence="12">
    <location>
        <begin position="792"/>
        <end position="811"/>
    </location>
</feature>
<dbReference type="PANTHER" id="PTHR42718:SF46">
    <property type="entry name" value="BLR6921 PROTEIN"/>
    <property type="match status" value="1"/>
</dbReference>
<feature type="transmembrane region" description="Helical" evidence="12">
    <location>
        <begin position="373"/>
        <end position="394"/>
    </location>
</feature>
<dbReference type="PROSITE" id="PS00107">
    <property type="entry name" value="PROTEIN_KINASE_ATP"/>
    <property type="match status" value="1"/>
</dbReference>
<dbReference type="CDD" id="cd14014">
    <property type="entry name" value="STKc_PknB_like"/>
    <property type="match status" value="1"/>
</dbReference>
<feature type="domain" description="Protein kinase" evidence="13">
    <location>
        <begin position="15"/>
        <end position="280"/>
    </location>
</feature>
<dbReference type="GO" id="GO:0005886">
    <property type="term" value="C:plasma membrane"/>
    <property type="evidence" value="ECO:0007669"/>
    <property type="project" value="UniProtKB-SubCell"/>
</dbReference>
<dbReference type="InterPro" id="IPR011701">
    <property type="entry name" value="MFS"/>
</dbReference>
<name>A0AB39XZW8_9ACTN</name>
<feature type="compositionally biased region" description="Pro residues" evidence="11">
    <location>
        <begin position="316"/>
        <end position="325"/>
    </location>
</feature>
<evidence type="ECO:0000256" key="2">
    <source>
        <dbReference type="ARBA" id="ARBA00022448"/>
    </source>
</evidence>
<dbReference type="InterPro" id="IPR000719">
    <property type="entry name" value="Prot_kinase_dom"/>
</dbReference>
<evidence type="ECO:0000256" key="7">
    <source>
        <dbReference type="ARBA" id="ARBA00022989"/>
    </source>
</evidence>
<evidence type="ECO:0000256" key="5">
    <source>
        <dbReference type="ARBA" id="ARBA00022741"/>
    </source>
</evidence>
<keyword evidence="8 12" id="KW-0472">Membrane</keyword>
<dbReference type="PANTHER" id="PTHR42718">
    <property type="entry name" value="MAJOR FACILITATOR SUPERFAMILY MULTIDRUG TRANSPORTER MFSC"/>
    <property type="match status" value="1"/>
</dbReference>
<dbReference type="Gene3D" id="1.10.510.10">
    <property type="entry name" value="Transferase(Phosphotransferase) domain 1"/>
    <property type="match status" value="1"/>
</dbReference>
<dbReference type="Gene3D" id="1.20.1250.20">
    <property type="entry name" value="MFS general substrate transporter like domains"/>
    <property type="match status" value="2"/>
</dbReference>
<feature type="domain" description="Major facilitator superfamily (MFS) profile" evidence="14">
    <location>
        <begin position="372"/>
        <end position="815"/>
    </location>
</feature>
<dbReference type="PROSITE" id="PS00108">
    <property type="entry name" value="PROTEIN_KINASE_ST"/>
    <property type="match status" value="1"/>
</dbReference>
<dbReference type="AlphaFoldDB" id="A0AB39XZW8"/>
<evidence type="ECO:0000256" key="11">
    <source>
        <dbReference type="SAM" id="MobiDB-lite"/>
    </source>
</evidence>
<feature type="transmembrane region" description="Helical" evidence="12">
    <location>
        <begin position="657"/>
        <end position="680"/>
    </location>
</feature>
<keyword evidence="7 12" id="KW-1133">Transmembrane helix</keyword>
<evidence type="ECO:0000256" key="1">
    <source>
        <dbReference type="ARBA" id="ARBA00004651"/>
    </source>
</evidence>
<feature type="transmembrane region" description="Helical" evidence="12">
    <location>
        <begin position="440"/>
        <end position="457"/>
    </location>
</feature>
<protein>
    <submittedName>
        <fullName evidence="15">MDR family MFS transporter</fullName>
    </submittedName>
</protein>
<dbReference type="GO" id="GO:0046677">
    <property type="term" value="P:response to antibiotic"/>
    <property type="evidence" value="ECO:0007669"/>
    <property type="project" value="UniProtKB-KW"/>
</dbReference>
<dbReference type="RefSeq" id="WP_369776979.1">
    <property type="nucleotide sequence ID" value="NZ_CP165727.1"/>
</dbReference>
<feature type="transmembrane region" description="Helical" evidence="12">
    <location>
        <begin position="589"/>
        <end position="607"/>
    </location>
</feature>
<evidence type="ECO:0000256" key="12">
    <source>
        <dbReference type="SAM" id="Phobius"/>
    </source>
</evidence>
<evidence type="ECO:0000259" key="14">
    <source>
        <dbReference type="PROSITE" id="PS50850"/>
    </source>
</evidence>
<dbReference type="GO" id="GO:0005524">
    <property type="term" value="F:ATP binding"/>
    <property type="evidence" value="ECO:0007669"/>
    <property type="project" value="UniProtKB-UniRule"/>
</dbReference>
<evidence type="ECO:0000259" key="13">
    <source>
        <dbReference type="PROSITE" id="PS50011"/>
    </source>
</evidence>
<evidence type="ECO:0000256" key="10">
    <source>
        <dbReference type="PROSITE-ProRule" id="PRU10141"/>
    </source>
</evidence>
<comment type="subcellular location">
    <subcellularLocation>
        <location evidence="1">Cell membrane</location>
        <topology evidence="1">Multi-pass membrane protein</topology>
    </subcellularLocation>
</comment>
<evidence type="ECO:0000256" key="6">
    <source>
        <dbReference type="ARBA" id="ARBA00022840"/>
    </source>
</evidence>
<dbReference type="Pfam" id="PF00069">
    <property type="entry name" value="Pkinase"/>
    <property type="match status" value="1"/>
</dbReference>
<feature type="transmembrane region" description="Helical" evidence="12">
    <location>
        <begin position="525"/>
        <end position="546"/>
    </location>
</feature>
<feature type="transmembrane region" description="Helical" evidence="12">
    <location>
        <begin position="755"/>
        <end position="780"/>
    </location>
</feature>
<feature type="compositionally biased region" description="Low complexity" evidence="11">
    <location>
        <begin position="326"/>
        <end position="339"/>
    </location>
</feature>
<sequence length="827" mass="84744">MDQLTAEDPPRMGPYRLIARLGAGGMGLVYLGRSEGGRTVAVKVVQAEYAGHPEFRKRFAREVAAARRVGGSCTAAVLDADPEAATPWVATQYIPGPDLHAVVAKHFGPLPEYSVHTLANRLALALQAVHGAGLIHRDLKPSNVLVTVDGPRVIDFGIARAMDSLAEDHSLHTRTGMLIGSPGFMSPEQVRGLELTPASDVFCLGAVLVYAATGRFLFGATDTGLNAHLFRVAEEEADLTGVPETLVDLVRACLHKDPARRPTPQEVAERTATDQAAEWLPGAVLAQLGRHAAELLDFAPPVPVPAPAGTAAAVPGPLPPPPPEYAPTAPGHFDPAQGFGPPPGPPPSAWTVPPPPAALPDPQAPHPRRRRGLVVIALAQLMVLLQAASFGTALPGIQAELHISGEGFGPIVNAYFTAFAAVLLIGGHLADLVGRKQTMIVGLLGCAAASALGGSAGEHGTLVWARALQGVFGALVTASALSLVATGSTDPKERGRAFGIYTAVAGGGWPLGVAVGGWLLEFLSWRWALYAAIPVAVIALIGALNLQPDRPGRTGGHFDALGVLLGSGGVAALVHGLGEAQTEGWTTPLVLVLVVGGVLLLVAFVWWQTATSSPVLPPYVFKDPDRAGSILSMTLAGVGTLALYPALAYYLQDICGYAPGMAGLAGLPMVAALVIGSTQVSARLLPRTAPRVLIVAGLALTAVGLLLLTGLGVEGSYATGILPGTLLAGFGTGLAFVPIYAIATGRVAAEDSGGAAGAITTAQEVGAAIGGALLSVLLSGQGDTLLGAYSASLWWAAGIVLLAGLFAAVMIRVRAPSDPRDEGRPPL</sequence>
<evidence type="ECO:0000256" key="9">
    <source>
        <dbReference type="ARBA" id="ARBA00023251"/>
    </source>
</evidence>
<feature type="transmembrane region" description="Helical" evidence="12">
    <location>
        <begin position="717"/>
        <end position="743"/>
    </location>
</feature>
<reference evidence="15" key="1">
    <citation type="submission" date="2024-08" db="EMBL/GenBank/DDBJ databases">
        <authorList>
            <person name="Yu S.T."/>
        </authorList>
    </citation>
    <scope>NUCLEOTIDE SEQUENCE</scope>
    <source>
        <strain evidence="15">R33</strain>
    </source>
</reference>
<keyword evidence="2" id="KW-0813">Transport</keyword>
<feature type="transmembrane region" description="Helical" evidence="12">
    <location>
        <begin position="414"/>
        <end position="433"/>
    </location>
</feature>
<keyword evidence="5 10" id="KW-0547">Nucleotide-binding</keyword>
<evidence type="ECO:0000256" key="3">
    <source>
        <dbReference type="ARBA" id="ARBA00022475"/>
    </source>
</evidence>
<feature type="transmembrane region" description="Helical" evidence="12">
    <location>
        <begin position="498"/>
        <end position="519"/>
    </location>
</feature>
<dbReference type="PROSITE" id="PS50011">
    <property type="entry name" value="PROTEIN_KINASE_DOM"/>
    <property type="match status" value="1"/>
</dbReference>
<accession>A0AB39XZW8</accession>
<dbReference type="SUPFAM" id="SSF103473">
    <property type="entry name" value="MFS general substrate transporter"/>
    <property type="match status" value="2"/>
</dbReference>
<keyword evidence="9" id="KW-0046">Antibiotic resistance</keyword>
<dbReference type="GO" id="GO:0004672">
    <property type="term" value="F:protein kinase activity"/>
    <property type="evidence" value="ECO:0007669"/>
    <property type="project" value="InterPro"/>
</dbReference>
<dbReference type="SMART" id="SM00220">
    <property type="entry name" value="S_TKc"/>
    <property type="match status" value="1"/>
</dbReference>